<protein>
    <submittedName>
        <fullName evidence="11">PASTA domain-containing protein</fullName>
    </submittedName>
</protein>
<dbReference type="SUPFAM" id="SSF53955">
    <property type="entry name" value="Lysozyme-like"/>
    <property type="match status" value="1"/>
</dbReference>
<evidence type="ECO:0000256" key="8">
    <source>
        <dbReference type="ARBA" id="ARBA00049902"/>
    </source>
</evidence>
<name>A0A5C8UJY3_9MICO</name>
<reference evidence="11 12" key="1">
    <citation type="submission" date="2019-08" db="EMBL/GenBank/DDBJ databases">
        <title>Bacterial whole genome sequence for Glaciihabitans sp. CHu50b-6-2.</title>
        <authorList>
            <person name="Jin L."/>
        </authorList>
    </citation>
    <scope>NUCLEOTIDE SEQUENCE [LARGE SCALE GENOMIC DNA]</scope>
    <source>
        <strain evidence="11 12">CHu50b-6-2</strain>
    </source>
</reference>
<feature type="transmembrane region" description="Helical" evidence="9">
    <location>
        <begin position="12"/>
        <end position="32"/>
    </location>
</feature>
<keyword evidence="3" id="KW-0328">Glycosyltransferase</keyword>
<keyword evidence="4" id="KW-0808">Transferase</keyword>
<feature type="domain" description="PASTA" evidence="10">
    <location>
        <begin position="787"/>
        <end position="856"/>
    </location>
</feature>
<dbReference type="Proteomes" id="UP000321379">
    <property type="component" value="Unassembled WGS sequence"/>
</dbReference>
<organism evidence="11 12">
    <name type="scientific">Lacisediminihabitans profunda</name>
    <dbReference type="NCBI Taxonomy" id="2594790"/>
    <lineage>
        <taxon>Bacteria</taxon>
        <taxon>Bacillati</taxon>
        <taxon>Actinomycetota</taxon>
        <taxon>Actinomycetes</taxon>
        <taxon>Micrococcales</taxon>
        <taxon>Microbacteriaceae</taxon>
        <taxon>Lacisediminihabitans</taxon>
    </lineage>
</organism>
<keyword evidence="1" id="KW-0121">Carboxypeptidase</keyword>
<keyword evidence="6" id="KW-0511">Multifunctional enzyme</keyword>
<dbReference type="InterPro" id="IPR005543">
    <property type="entry name" value="PASTA_dom"/>
</dbReference>
<keyword evidence="9" id="KW-0472">Membrane</keyword>
<dbReference type="Pfam" id="PF00912">
    <property type="entry name" value="Transgly"/>
    <property type="match status" value="1"/>
</dbReference>
<dbReference type="InterPro" id="IPR001264">
    <property type="entry name" value="Glyco_trans_51"/>
</dbReference>
<evidence type="ECO:0000256" key="3">
    <source>
        <dbReference type="ARBA" id="ARBA00022676"/>
    </source>
</evidence>
<dbReference type="GO" id="GO:0008955">
    <property type="term" value="F:peptidoglycan glycosyltransferase activity"/>
    <property type="evidence" value="ECO:0007669"/>
    <property type="project" value="UniProtKB-EC"/>
</dbReference>
<evidence type="ECO:0000256" key="2">
    <source>
        <dbReference type="ARBA" id="ARBA00022670"/>
    </source>
</evidence>
<dbReference type="GO" id="GO:0030288">
    <property type="term" value="C:outer membrane-bounded periplasmic space"/>
    <property type="evidence" value="ECO:0007669"/>
    <property type="project" value="TreeGrafter"/>
</dbReference>
<dbReference type="Pfam" id="PF03793">
    <property type="entry name" value="PASTA"/>
    <property type="match status" value="2"/>
</dbReference>
<dbReference type="SMART" id="SM00740">
    <property type="entry name" value="PASTA"/>
    <property type="match status" value="2"/>
</dbReference>
<dbReference type="SUPFAM" id="SSF56601">
    <property type="entry name" value="beta-lactamase/transpeptidase-like"/>
    <property type="match status" value="1"/>
</dbReference>
<dbReference type="Pfam" id="PF00905">
    <property type="entry name" value="Transpeptidase"/>
    <property type="match status" value="1"/>
</dbReference>
<evidence type="ECO:0000256" key="5">
    <source>
        <dbReference type="ARBA" id="ARBA00022801"/>
    </source>
</evidence>
<dbReference type="InterPro" id="IPR012338">
    <property type="entry name" value="Beta-lactam/transpept-like"/>
</dbReference>
<keyword evidence="9" id="KW-1133">Transmembrane helix</keyword>
<feature type="domain" description="PASTA" evidence="10">
    <location>
        <begin position="720"/>
        <end position="786"/>
    </location>
</feature>
<proteinExistence type="predicted"/>
<keyword evidence="2" id="KW-0645">Protease</keyword>
<evidence type="ECO:0000256" key="1">
    <source>
        <dbReference type="ARBA" id="ARBA00022645"/>
    </source>
</evidence>
<keyword evidence="9" id="KW-0812">Transmembrane</keyword>
<dbReference type="InterPro" id="IPR023346">
    <property type="entry name" value="Lysozyme-like_dom_sf"/>
</dbReference>
<evidence type="ECO:0000256" key="7">
    <source>
        <dbReference type="ARBA" id="ARBA00034000"/>
    </source>
</evidence>
<evidence type="ECO:0000256" key="9">
    <source>
        <dbReference type="SAM" id="Phobius"/>
    </source>
</evidence>
<evidence type="ECO:0000259" key="10">
    <source>
        <dbReference type="PROSITE" id="PS51178"/>
    </source>
</evidence>
<gene>
    <name evidence="11" type="ORF">FVP33_18140</name>
</gene>
<comment type="catalytic activity">
    <reaction evidence="8">
        <text>[GlcNAc-(1-&gt;4)-Mur2Ac(oyl-L-Ala-gamma-D-Glu-L-Lys-D-Ala-D-Ala)](n)-di-trans,octa-cis-undecaprenyl diphosphate + beta-D-GlcNAc-(1-&gt;4)-Mur2Ac(oyl-L-Ala-gamma-D-Glu-L-Lys-D-Ala-D-Ala)-di-trans,octa-cis-undecaprenyl diphosphate = [GlcNAc-(1-&gt;4)-Mur2Ac(oyl-L-Ala-gamma-D-Glu-L-Lys-D-Ala-D-Ala)](n+1)-di-trans,octa-cis-undecaprenyl diphosphate + di-trans,octa-cis-undecaprenyl diphosphate + H(+)</text>
        <dbReference type="Rhea" id="RHEA:23708"/>
        <dbReference type="Rhea" id="RHEA-COMP:9602"/>
        <dbReference type="Rhea" id="RHEA-COMP:9603"/>
        <dbReference type="ChEBI" id="CHEBI:15378"/>
        <dbReference type="ChEBI" id="CHEBI:58405"/>
        <dbReference type="ChEBI" id="CHEBI:60033"/>
        <dbReference type="ChEBI" id="CHEBI:78435"/>
        <dbReference type="EC" id="2.4.99.28"/>
    </reaction>
</comment>
<dbReference type="AlphaFoldDB" id="A0A5C8UJY3"/>
<dbReference type="CDD" id="cd06577">
    <property type="entry name" value="PASTA_pknB"/>
    <property type="match status" value="1"/>
</dbReference>
<accession>A0A5C8UJY3</accession>
<dbReference type="InterPro" id="IPR001460">
    <property type="entry name" value="PCN-bd_Tpept"/>
</dbReference>
<comment type="caution">
    <text evidence="11">The sequence shown here is derived from an EMBL/GenBank/DDBJ whole genome shotgun (WGS) entry which is preliminary data.</text>
</comment>
<dbReference type="GO" id="GO:0006508">
    <property type="term" value="P:proteolysis"/>
    <property type="evidence" value="ECO:0007669"/>
    <property type="project" value="UniProtKB-KW"/>
</dbReference>
<sequence>MGEDLRRSGLPTVVAGFFGLSMLAGVLVTAMVTPAVAVTSQTAEASIAVFDKLPDYLALGSGSQQNTIYATRAGAPVQIATIYNQNRQEVAWDAVSPFLKNAAVAGEDRRFYKHGGVDVESVARAAIGNIASNGITSGSSTLDMQLVKNILVQQALQVDDPKARQVAYQAAIDDTLQRKLKEMKLAIGLDKEYPKKQILLAYLNITGFGGNTYGVESAARQYFSVPAKDVTLPQAASLIAIVQQPNRQNLSDPKYYKANKVRRDQILTAMYDVKDITKKQFDEAIATPIASEVKITPPSSGCLYAVDAKFACDYVKRLVPSLASLGPNVAARTTAWATGGYKIYTSIDLDQQDAAQAALSKSAPANESRFALGASAVSVQPGTGKILIMAQNKEYDNSASGDPLTTTAVNLSTDRSYGGSSGFPTGSTYKIFTLTDWLQNGHGLNDVVNGSVRAFPQSSFKAPCDPGALSGSPYAPKNDSSGEGGSMTVLNATKNSVNAAFVAMAQKLDLCDIRADATAMGVHRADDTPKKPSPLHVDPSSVLGTNEIAPLTMAAAIATIGANGLYCAPTMVDKIVGPDGKELAGQQSNCSQTITAKIASTVAYALSAVMKSGTGAPGAPRDGVPIVGKTGTTDDSYHNWLIASTTKAALAVWVGNIQGTPGLRTPKNPQGDQSLRNISIAGTNGYNTKFNIFRATMKSLDSNPAYKGGAFPLPDQSLLKGRGVPVPDVTGQQPAAAKALLESLQFTVADGGTVPSSVPAGQVARTDPPAGTVGALGDTITVYTSDGTLATTMPDVVGNARAAAVTALEAAGFAKSKLSYSWVSSAPADLCKVLATNPAAGAKTGTDASVVLTVGNGGSVNGSDPGPLCP</sequence>
<dbReference type="GO" id="GO:0008658">
    <property type="term" value="F:penicillin binding"/>
    <property type="evidence" value="ECO:0007669"/>
    <property type="project" value="InterPro"/>
</dbReference>
<evidence type="ECO:0000256" key="4">
    <source>
        <dbReference type="ARBA" id="ARBA00022679"/>
    </source>
</evidence>
<comment type="catalytic activity">
    <reaction evidence="7">
        <text>Preferential cleavage: (Ac)2-L-Lys-D-Ala-|-D-Ala. Also transpeptidation of peptidyl-alanyl moieties that are N-acyl substituents of D-alanine.</text>
        <dbReference type="EC" id="3.4.16.4"/>
    </reaction>
</comment>
<dbReference type="GO" id="GO:0009002">
    <property type="term" value="F:serine-type D-Ala-D-Ala carboxypeptidase activity"/>
    <property type="evidence" value="ECO:0007669"/>
    <property type="project" value="UniProtKB-EC"/>
</dbReference>
<keyword evidence="12" id="KW-1185">Reference proteome</keyword>
<dbReference type="Gene3D" id="1.10.3810.10">
    <property type="entry name" value="Biosynthetic peptidoglycan transglycosylase-like"/>
    <property type="match status" value="1"/>
</dbReference>
<dbReference type="GO" id="GO:0009252">
    <property type="term" value="P:peptidoglycan biosynthetic process"/>
    <property type="evidence" value="ECO:0007669"/>
    <property type="project" value="TreeGrafter"/>
</dbReference>
<dbReference type="InterPro" id="IPR036950">
    <property type="entry name" value="PBP_transglycosylase"/>
</dbReference>
<dbReference type="PANTHER" id="PTHR32282:SF33">
    <property type="entry name" value="PEPTIDOGLYCAN GLYCOSYLTRANSFERASE"/>
    <property type="match status" value="1"/>
</dbReference>
<keyword evidence="5" id="KW-0378">Hydrolase</keyword>
<evidence type="ECO:0000256" key="6">
    <source>
        <dbReference type="ARBA" id="ARBA00023268"/>
    </source>
</evidence>
<dbReference type="InterPro" id="IPR050396">
    <property type="entry name" value="Glycosyltr_51/Transpeptidase"/>
</dbReference>
<dbReference type="EMBL" id="VRMG01000015">
    <property type="protein sequence ID" value="TXN28386.1"/>
    <property type="molecule type" value="Genomic_DNA"/>
</dbReference>
<evidence type="ECO:0000313" key="12">
    <source>
        <dbReference type="Proteomes" id="UP000321379"/>
    </source>
</evidence>
<dbReference type="PANTHER" id="PTHR32282">
    <property type="entry name" value="BINDING PROTEIN TRANSPEPTIDASE, PUTATIVE-RELATED"/>
    <property type="match status" value="1"/>
</dbReference>
<dbReference type="RefSeq" id="WP_147785100.1">
    <property type="nucleotide sequence ID" value="NZ_VRMG01000015.1"/>
</dbReference>
<evidence type="ECO:0000313" key="11">
    <source>
        <dbReference type="EMBL" id="TXN28386.1"/>
    </source>
</evidence>
<dbReference type="Gene3D" id="3.30.10.20">
    <property type="match status" value="2"/>
</dbReference>
<dbReference type="PROSITE" id="PS51178">
    <property type="entry name" value="PASTA"/>
    <property type="match status" value="2"/>
</dbReference>
<dbReference type="Gene3D" id="3.40.710.10">
    <property type="entry name" value="DD-peptidase/beta-lactamase superfamily"/>
    <property type="match status" value="1"/>
</dbReference>